<dbReference type="SUPFAM" id="SSF51126">
    <property type="entry name" value="Pectin lyase-like"/>
    <property type="match status" value="1"/>
</dbReference>
<dbReference type="InterPro" id="IPR059226">
    <property type="entry name" value="Choice_anch_Q_dom"/>
</dbReference>
<sequence>MKIKIKILVISLLLIYGKSFGQTIIADNSNISGNWTLANSPYIIEGRAIVQNGQILTIEPGVEVRLKSSSSPTVSWFDYNAGNVGVIRVQGEIIANGTDSEKILFTRDGTGFWGTLLIDENASSNSSFMHCIIEYSKESRNITGISFPVTFDSGISLYKSNINFENNVLRENQRAGMYIREVSNLIELSNNEFYNNGANALVISESTVNSTNNIFYDNSFSATGFVSAIRCSESDVFLVGNLIYNNDDFAIFTTNNSNVNIVNNTIYGNFQGIRVENGANTYISNSIIENNEINFATGGTIADAIIEMQYSSTDDSSFSANVINVTGNILNTNATFVNSATGDFSLQSTSDCVDAGNPNTTGLNIPNLDVFGKNRIENSIIDIGAVEFQQPLSVVVNDKFFDLKIYPNPIENIFHVASNEKLKIKIFSIDGKFFGTYETKIIDISNLKEGVYILKIENSTGKILTERILKK</sequence>
<keyword evidence="1" id="KW-0732">Signal</keyword>
<keyword evidence="5" id="KW-1185">Reference proteome</keyword>
<dbReference type="AlphaFoldDB" id="A0A916ZV80"/>
<accession>A0A916ZV80</accession>
<feature type="domain" description="Secretion system C-terminal sorting" evidence="3">
    <location>
        <begin position="405"/>
        <end position="464"/>
    </location>
</feature>
<dbReference type="SMART" id="SM00710">
    <property type="entry name" value="PbH1"/>
    <property type="match status" value="6"/>
</dbReference>
<dbReference type="RefSeq" id="WP_188406237.1">
    <property type="nucleotide sequence ID" value="NZ_BMGL01000008.1"/>
</dbReference>
<dbReference type="EMBL" id="BMGL01000008">
    <property type="protein sequence ID" value="GGE14896.1"/>
    <property type="molecule type" value="Genomic_DNA"/>
</dbReference>
<evidence type="ECO:0008006" key="6">
    <source>
        <dbReference type="Google" id="ProtNLM"/>
    </source>
</evidence>
<reference evidence="4 5" key="1">
    <citation type="journal article" date="2014" name="Int. J. Syst. Evol. Microbiol.">
        <title>Complete genome sequence of Corynebacterium casei LMG S-19264T (=DSM 44701T), isolated from a smear-ripened cheese.</title>
        <authorList>
            <consortium name="US DOE Joint Genome Institute (JGI-PGF)"/>
            <person name="Walter F."/>
            <person name="Albersmeier A."/>
            <person name="Kalinowski J."/>
            <person name="Ruckert C."/>
        </authorList>
    </citation>
    <scope>NUCLEOTIDE SEQUENCE [LARGE SCALE GENOMIC DNA]</scope>
    <source>
        <strain evidence="4 5">CGMCC 1.12925</strain>
    </source>
</reference>
<dbReference type="Proteomes" id="UP000599688">
    <property type="component" value="Unassembled WGS sequence"/>
</dbReference>
<name>A0A916ZV80_9FLAO</name>
<dbReference type="NCBIfam" id="NF041518">
    <property type="entry name" value="choice_anch_Q"/>
    <property type="match status" value="1"/>
</dbReference>
<evidence type="ECO:0000259" key="3">
    <source>
        <dbReference type="Pfam" id="PF18962"/>
    </source>
</evidence>
<dbReference type="InterPro" id="IPR039448">
    <property type="entry name" value="Beta_helix"/>
</dbReference>
<dbReference type="InterPro" id="IPR012334">
    <property type="entry name" value="Pectin_lyas_fold"/>
</dbReference>
<dbReference type="Gene3D" id="2.160.20.10">
    <property type="entry name" value="Single-stranded right-handed beta-helix, Pectin lyase-like"/>
    <property type="match status" value="1"/>
</dbReference>
<evidence type="ECO:0000256" key="1">
    <source>
        <dbReference type="ARBA" id="ARBA00022729"/>
    </source>
</evidence>
<evidence type="ECO:0000313" key="4">
    <source>
        <dbReference type="EMBL" id="GGE14896.1"/>
    </source>
</evidence>
<dbReference type="InterPro" id="IPR011050">
    <property type="entry name" value="Pectin_lyase_fold/virulence"/>
</dbReference>
<gene>
    <name evidence="4" type="ORF">GCM10010831_15280</name>
</gene>
<dbReference type="Pfam" id="PF18962">
    <property type="entry name" value="Por_Secre_tail"/>
    <property type="match status" value="1"/>
</dbReference>
<evidence type="ECO:0000313" key="5">
    <source>
        <dbReference type="Proteomes" id="UP000599688"/>
    </source>
</evidence>
<dbReference type="Pfam" id="PF13229">
    <property type="entry name" value="Beta_helix"/>
    <property type="match status" value="1"/>
</dbReference>
<protein>
    <recommendedName>
        <fullName evidence="6">Por secretion system C-terminal sorting domain-containing protein</fullName>
    </recommendedName>
</protein>
<comment type="caution">
    <text evidence="4">The sequence shown here is derived from an EMBL/GenBank/DDBJ whole genome shotgun (WGS) entry which is preliminary data.</text>
</comment>
<dbReference type="InterPro" id="IPR006626">
    <property type="entry name" value="PbH1"/>
</dbReference>
<evidence type="ECO:0000259" key="2">
    <source>
        <dbReference type="Pfam" id="PF13229"/>
    </source>
</evidence>
<feature type="domain" description="Right handed beta helix" evidence="2">
    <location>
        <begin position="184"/>
        <end position="334"/>
    </location>
</feature>
<organism evidence="4 5">
    <name type="scientific">Psychroflexus salis</name>
    <dbReference type="NCBI Taxonomy" id="1526574"/>
    <lineage>
        <taxon>Bacteria</taxon>
        <taxon>Pseudomonadati</taxon>
        <taxon>Bacteroidota</taxon>
        <taxon>Flavobacteriia</taxon>
        <taxon>Flavobacteriales</taxon>
        <taxon>Flavobacteriaceae</taxon>
        <taxon>Psychroflexus</taxon>
    </lineage>
</organism>
<proteinExistence type="predicted"/>
<dbReference type="InterPro" id="IPR026444">
    <property type="entry name" value="Secre_tail"/>
</dbReference>
<dbReference type="NCBIfam" id="TIGR04183">
    <property type="entry name" value="Por_Secre_tail"/>
    <property type="match status" value="1"/>
</dbReference>